<gene>
    <name evidence="1" type="ORF">GCM10010339_34820</name>
</gene>
<dbReference type="Proteomes" id="UP000655443">
    <property type="component" value="Unassembled WGS sequence"/>
</dbReference>
<reference evidence="1" key="1">
    <citation type="journal article" date="2014" name="Int. J. Syst. Evol. Microbiol.">
        <title>Complete genome sequence of Corynebacterium casei LMG S-19264T (=DSM 44701T), isolated from a smear-ripened cheese.</title>
        <authorList>
            <consortium name="US DOE Joint Genome Institute (JGI-PGF)"/>
            <person name="Walter F."/>
            <person name="Albersmeier A."/>
            <person name="Kalinowski J."/>
            <person name="Ruckert C."/>
        </authorList>
    </citation>
    <scope>NUCLEOTIDE SEQUENCE</scope>
    <source>
        <strain evidence="1">JCM 4714</strain>
    </source>
</reference>
<sequence length="47" mass="5096">MYHLRNVTKRYTRGKDTVHALDGVDLTIGDGDGLGTAPTWPRSAKPG</sequence>
<reference evidence="1" key="2">
    <citation type="submission" date="2020-09" db="EMBL/GenBank/DDBJ databases">
        <authorList>
            <person name="Sun Q."/>
            <person name="Ohkuma M."/>
        </authorList>
    </citation>
    <scope>NUCLEOTIDE SEQUENCE</scope>
    <source>
        <strain evidence="1">JCM 4714</strain>
    </source>
</reference>
<proteinExistence type="predicted"/>
<evidence type="ECO:0000313" key="2">
    <source>
        <dbReference type="Proteomes" id="UP000655443"/>
    </source>
</evidence>
<comment type="caution">
    <text evidence="1">The sequence shown here is derived from an EMBL/GenBank/DDBJ whole genome shotgun (WGS) entry which is preliminary data.</text>
</comment>
<dbReference type="EMBL" id="BMVG01000007">
    <property type="protein sequence ID" value="GHE04236.1"/>
    <property type="molecule type" value="Genomic_DNA"/>
</dbReference>
<organism evidence="1 2">
    <name type="scientific">Streptomyces alanosinicus</name>
    <dbReference type="NCBI Taxonomy" id="68171"/>
    <lineage>
        <taxon>Bacteria</taxon>
        <taxon>Bacillati</taxon>
        <taxon>Actinomycetota</taxon>
        <taxon>Actinomycetes</taxon>
        <taxon>Kitasatosporales</taxon>
        <taxon>Streptomycetaceae</taxon>
        <taxon>Streptomyces</taxon>
    </lineage>
</organism>
<dbReference type="AlphaFoldDB" id="A0A918YHJ2"/>
<keyword evidence="2" id="KW-1185">Reference proteome</keyword>
<accession>A0A918YHJ2</accession>
<protein>
    <submittedName>
        <fullName evidence="1">Uncharacterized protein</fullName>
    </submittedName>
</protein>
<name>A0A918YHJ2_9ACTN</name>
<evidence type="ECO:0000313" key="1">
    <source>
        <dbReference type="EMBL" id="GHE04236.1"/>
    </source>
</evidence>